<dbReference type="EMBL" id="DXEZ01000189">
    <property type="protein sequence ID" value="HIX54713.1"/>
    <property type="molecule type" value="Genomic_DNA"/>
</dbReference>
<name>A0A9D2AYM6_9SPHI</name>
<comment type="caution">
    <text evidence="1">The sequence shown here is derived from an EMBL/GenBank/DDBJ whole genome shotgun (WGS) entry which is preliminary data.</text>
</comment>
<dbReference type="AlphaFoldDB" id="A0A9D2AYM6"/>
<reference evidence="1" key="2">
    <citation type="submission" date="2021-04" db="EMBL/GenBank/DDBJ databases">
        <authorList>
            <person name="Gilroy R."/>
        </authorList>
    </citation>
    <scope>NUCLEOTIDE SEQUENCE</scope>
    <source>
        <strain evidence="1">1719</strain>
    </source>
</reference>
<dbReference type="Proteomes" id="UP000824156">
    <property type="component" value="Unassembled WGS sequence"/>
</dbReference>
<protein>
    <submittedName>
        <fullName evidence="1">Uncharacterized protein</fullName>
    </submittedName>
</protein>
<accession>A0A9D2AYM6</accession>
<proteinExistence type="predicted"/>
<evidence type="ECO:0000313" key="2">
    <source>
        <dbReference type="Proteomes" id="UP000824156"/>
    </source>
</evidence>
<evidence type="ECO:0000313" key="1">
    <source>
        <dbReference type="EMBL" id="HIX54713.1"/>
    </source>
</evidence>
<organism evidence="1 2">
    <name type="scientific">Candidatus Sphingobacterium stercoripullorum</name>
    <dbReference type="NCBI Taxonomy" id="2838759"/>
    <lineage>
        <taxon>Bacteria</taxon>
        <taxon>Pseudomonadati</taxon>
        <taxon>Bacteroidota</taxon>
        <taxon>Sphingobacteriia</taxon>
        <taxon>Sphingobacteriales</taxon>
        <taxon>Sphingobacteriaceae</taxon>
        <taxon>Sphingobacterium</taxon>
    </lineage>
</organism>
<sequence length="69" mass="7705">MEKLGLGQEIIFSEIEELKSKSRKITKKDLKMMLIGKLVSFGAGKMDTSNIAQVFETITDTNLTKLLAE</sequence>
<gene>
    <name evidence="1" type="ORF">H9853_06785</name>
</gene>
<reference evidence="1" key="1">
    <citation type="journal article" date="2021" name="PeerJ">
        <title>Extensive microbial diversity within the chicken gut microbiome revealed by metagenomics and culture.</title>
        <authorList>
            <person name="Gilroy R."/>
            <person name="Ravi A."/>
            <person name="Getino M."/>
            <person name="Pursley I."/>
            <person name="Horton D.L."/>
            <person name="Alikhan N.F."/>
            <person name="Baker D."/>
            <person name="Gharbi K."/>
            <person name="Hall N."/>
            <person name="Watson M."/>
            <person name="Adriaenssens E.M."/>
            <person name="Foster-Nyarko E."/>
            <person name="Jarju S."/>
            <person name="Secka A."/>
            <person name="Antonio M."/>
            <person name="Oren A."/>
            <person name="Chaudhuri R.R."/>
            <person name="La Ragione R."/>
            <person name="Hildebrand F."/>
            <person name="Pallen M.J."/>
        </authorList>
    </citation>
    <scope>NUCLEOTIDE SEQUENCE</scope>
    <source>
        <strain evidence="1">1719</strain>
    </source>
</reference>